<keyword evidence="2 6" id="KW-0479">Metal-binding</keyword>
<dbReference type="RefSeq" id="WP_242162874.1">
    <property type="nucleotide sequence ID" value="NZ_JAJMLW010000001.1"/>
</dbReference>
<comment type="similarity">
    <text evidence="6">Belongs to the TPP enzyme family. MenD subfamily.</text>
</comment>
<gene>
    <name evidence="6" type="primary">menD</name>
    <name evidence="8" type="ORF">LPT13_01755</name>
</gene>
<dbReference type="InterPro" id="IPR012001">
    <property type="entry name" value="Thiamin_PyroP_enz_TPP-bd_dom"/>
</dbReference>
<dbReference type="InterPro" id="IPR004433">
    <property type="entry name" value="MenaQ_synth_MenD"/>
</dbReference>
<organism evidence="8 9">
    <name type="scientific">Adlercreutzia faecimuris</name>
    <dbReference type="NCBI Taxonomy" id="2897341"/>
    <lineage>
        <taxon>Bacteria</taxon>
        <taxon>Bacillati</taxon>
        <taxon>Actinomycetota</taxon>
        <taxon>Coriobacteriia</taxon>
        <taxon>Eggerthellales</taxon>
        <taxon>Eggerthellaceae</taxon>
        <taxon>Adlercreutzia</taxon>
    </lineage>
</organism>
<dbReference type="CDD" id="cd07037">
    <property type="entry name" value="TPP_PYR_MenD"/>
    <property type="match status" value="1"/>
</dbReference>
<evidence type="ECO:0000256" key="6">
    <source>
        <dbReference type="HAMAP-Rule" id="MF_01659"/>
    </source>
</evidence>
<dbReference type="HAMAP" id="MF_01659">
    <property type="entry name" value="MenD"/>
    <property type="match status" value="1"/>
</dbReference>
<comment type="pathway">
    <text evidence="6">Quinol/quinone metabolism; 1,4-dihydroxy-2-naphthoate biosynthesis; 1,4-dihydroxy-2-naphthoate from chorismate: step 2/7.</text>
</comment>
<dbReference type="EMBL" id="JAJMLW010000001">
    <property type="protein sequence ID" value="MCI2241076.1"/>
    <property type="molecule type" value="Genomic_DNA"/>
</dbReference>
<dbReference type="Gene3D" id="3.40.50.970">
    <property type="match status" value="2"/>
</dbReference>
<comment type="function">
    <text evidence="6">Catalyzes the thiamine diphosphate-dependent decarboxylation of 2-oxoglutarate and the subsequent addition of the resulting succinic semialdehyde-thiamine pyrophosphate anion to isochorismate to yield 2-succinyl-5-enolpyruvyl-6-hydroxy-3-cyclohexene-1-carboxylate (SEPHCHC).</text>
</comment>
<evidence type="ECO:0000256" key="3">
    <source>
        <dbReference type="ARBA" id="ARBA00022842"/>
    </source>
</evidence>
<dbReference type="SUPFAM" id="SSF52518">
    <property type="entry name" value="Thiamin diphosphate-binding fold (THDP-binding)"/>
    <property type="match status" value="2"/>
</dbReference>
<keyword evidence="6" id="KW-0474">Menaquinone biosynthesis</keyword>
<dbReference type="PANTHER" id="PTHR42916">
    <property type="entry name" value="2-SUCCINYL-5-ENOLPYRUVYL-6-HYDROXY-3-CYCLOHEXENE-1-CARBOXYLATE SYNTHASE"/>
    <property type="match status" value="1"/>
</dbReference>
<protein>
    <recommendedName>
        <fullName evidence="6">2-succinyl-5-enolpyruvyl-6-hydroxy-3-cyclohexene-1-carboxylate synthase</fullName>
        <shortName evidence="6">SEPHCHC synthase</shortName>
        <ecNumber evidence="6">2.2.1.9</ecNumber>
    </recommendedName>
    <alternativeName>
        <fullName evidence="6">Menaquinone biosynthesis protein MenD</fullName>
    </alternativeName>
</protein>
<evidence type="ECO:0000256" key="2">
    <source>
        <dbReference type="ARBA" id="ARBA00022723"/>
    </source>
</evidence>
<comment type="caution">
    <text evidence="8">The sequence shown here is derived from an EMBL/GenBank/DDBJ whole genome shotgun (WGS) entry which is preliminary data.</text>
</comment>
<sequence>MAEQELTHAQKTARYLGAFFDELVRCGVRDVVVSPGSRSTGLAMTAFELSCRRPDELRVHVDVDERGASFVALGLAKATGRPAALVCTSGTAPANYFPTVLEAQTSRIPLLVLSSDRPVMLLGLGAPQTTDQVKLFGDAVRLFRQMPEPEGTPKAVAFARQAAREACIAALGRGRGAAPDAAPDDGAFPVAARGCAQDCAPVHLNFPLDEPLKPDFAVEGLFDAGLSPLAALPADPAAPGPLVGARAVPDARALDALAALIAQGGVAVAAGEGTCETLAEAREVAAWAERWRLPLLADPLSGLRCLDAACVIDSYDNLFAREDCPLPRALIRFGRWPLSKRAFNGLAAARPVQVVVDAAETRDFNLMTDLFVPCTPLDLVRAMGDVPALATNAQGAQEGEGAPHAAAQVAPAPVSAMGAQDAYLARWVALNEAERPRIEAARDAGDGFEGAYLSALLARVPAGSLLFSANSLSVRALDTFLLKPAPGTGDRPLAVLANRGQNGIDGVTSTAIGAAWAFPRATFVTGDLTFLHDLNALHLQRELLHAAPRPDGTVPSLTIVLLNNNGGGLFDMLPQQSEEPYFERLFLVPHDARFGHAADAFAVPYRAVERVEDLVAAYDELSGTPGLSLIEVTVPLAGVKARYAPYQG</sequence>
<dbReference type="InterPro" id="IPR029061">
    <property type="entry name" value="THDP-binding"/>
</dbReference>
<keyword evidence="5 6" id="KW-0464">Manganese</keyword>
<dbReference type="EC" id="2.2.1.9" evidence="6"/>
<evidence type="ECO:0000313" key="8">
    <source>
        <dbReference type="EMBL" id="MCI2241076.1"/>
    </source>
</evidence>
<comment type="cofactor">
    <cofactor evidence="6">
        <name>thiamine diphosphate</name>
        <dbReference type="ChEBI" id="CHEBI:58937"/>
    </cofactor>
    <text evidence="6">Binds 1 thiamine pyrophosphate per subunit.</text>
</comment>
<dbReference type="Proteomes" id="UP001430755">
    <property type="component" value="Unassembled WGS sequence"/>
</dbReference>
<evidence type="ECO:0000256" key="1">
    <source>
        <dbReference type="ARBA" id="ARBA00022679"/>
    </source>
</evidence>
<proteinExistence type="inferred from homology"/>
<keyword evidence="3 6" id="KW-0460">Magnesium</keyword>
<keyword evidence="1 6" id="KW-0808">Transferase</keyword>
<comment type="catalytic activity">
    <reaction evidence="6">
        <text>isochorismate + 2-oxoglutarate + H(+) = 5-enolpyruvoyl-6-hydroxy-2-succinyl-cyclohex-3-ene-1-carboxylate + CO2</text>
        <dbReference type="Rhea" id="RHEA:25593"/>
        <dbReference type="ChEBI" id="CHEBI:15378"/>
        <dbReference type="ChEBI" id="CHEBI:16526"/>
        <dbReference type="ChEBI" id="CHEBI:16810"/>
        <dbReference type="ChEBI" id="CHEBI:29780"/>
        <dbReference type="ChEBI" id="CHEBI:58818"/>
        <dbReference type="EC" id="2.2.1.9"/>
    </reaction>
</comment>
<comment type="pathway">
    <text evidence="6">Quinol/quinone metabolism; menaquinone biosynthesis.</text>
</comment>
<evidence type="ECO:0000256" key="4">
    <source>
        <dbReference type="ARBA" id="ARBA00023052"/>
    </source>
</evidence>
<evidence type="ECO:0000259" key="7">
    <source>
        <dbReference type="Pfam" id="PF02776"/>
    </source>
</evidence>
<dbReference type="Gene3D" id="3.40.50.1220">
    <property type="entry name" value="TPP-binding domain"/>
    <property type="match status" value="1"/>
</dbReference>
<dbReference type="CDD" id="cd02009">
    <property type="entry name" value="TPP_SHCHC_synthase"/>
    <property type="match status" value="1"/>
</dbReference>
<name>A0ABS9WDZ7_9ACTN</name>
<keyword evidence="9" id="KW-1185">Reference proteome</keyword>
<reference evidence="8" key="1">
    <citation type="submission" date="2021-11" db="EMBL/GenBank/DDBJ databases">
        <title>A Novel Adlercreutzia Species, isolated from a Allomyrina dichotoma larva feces.</title>
        <authorList>
            <person name="Suh M.K."/>
        </authorList>
    </citation>
    <scope>NUCLEOTIDE SEQUENCE</scope>
    <source>
        <strain evidence="8">JBNU-10</strain>
    </source>
</reference>
<comment type="subunit">
    <text evidence="6">Homodimer.</text>
</comment>
<evidence type="ECO:0000313" key="9">
    <source>
        <dbReference type="Proteomes" id="UP001430755"/>
    </source>
</evidence>
<dbReference type="PANTHER" id="PTHR42916:SF1">
    <property type="entry name" value="PROTEIN PHYLLO, CHLOROPLASTIC"/>
    <property type="match status" value="1"/>
</dbReference>
<comment type="cofactor">
    <cofactor evidence="6">
        <name>Mg(2+)</name>
        <dbReference type="ChEBI" id="CHEBI:18420"/>
    </cofactor>
    <cofactor evidence="6">
        <name>Mn(2+)</name>
        <dbReference type="ChEBI" id="CHEBI:29035"/>
    </cofactor>
</comment>
<dbReference type="Pfam" id="PF02776">
    <property type="entry name" value="TPP_enzyme_N"/>
    <property type="match status" value="1"/>
</dbReference>
<keyword evidence="4 6" id="KW-0786">Thiamine pyrophosphate</keyword>
<evidence type="ECO:0000256" key="5">
    <source>
        <dbReference type="ARBA" id="ARBA00023211"/>
    </source>
</evidence>
<feature type="domain" description="Thiamine pyrophosphate enzyme N-terminal TPP-binding" evidence="7">
    <location>
        <begin position="18"/>
        <end position="134"/>
    </location>
</feature>
<accession>A0ABS9WDZ7</accession>